<dbReference type="EMBL" id="UYWW01009338">
    <property type="protein sequence ID" value="VDM16605.1"/>
    <property type="molecule type" value="Genomic_DNA"/>
</dbReference>
<evidence type="ECO:0000313" key="3">
    <source>
        <dbReference type="Proteomes" id="UP000270924"/>
    </source>
</evidence>
<protein>
    <submittedName>
        <fullName evidence="2">Uncharacterized protein</fullName>
    </submittedName>
</protein>
<keyword evidence="3" id="KW-1185">Reference proteome</keyword>
<organism evidence="2 3">
    <name type="scientific">Wuchereria bancrofti</name>
    <dbReference type="NCBI Taxonomy" id="6293"/>
    <lineage>
        <taxon>Eukaryota</taxon>
        <taxon>Metazoa</taxon>
        <taxon>Ecdysozoa</taxon>
        <taxon>Nematoda</taxon>
        <taxon>Chromadorea</taxon>
        <taxon>Rhabditida</taxon>
        <taxon>Spirurina</taxon>
        <taxon>Spiruromorpha</taxon>
        <taxon>Filarioidea</taxon>
        <taxon>Onchocercidae</taxon>
        <taxon>Wuchereria</taxon>
    </lineage>
</organism>
<name>A0A3P7G5C2_WUCBA</name>
<feature type="region of interest" description="Disordered" evidence="1">
    <location>
        <begin position="1"/>
        <end position="29"/>
    </location>
</feature>
<sequence>MRTHDTRGIFSVHSGRQRDPEIEVDTAESATHAIKRRGINIQRSTVEDVWNVHCIADQQMITSAAQKLLDDSIAPYNWPTDATLKANINSAFSK</sequence>
<dbReference type="InParanoid" id="A0A3P7G5C2"/>
<proteinExistence type="predicted"/>
<gene>
    <name evidence="2" type="ORF">WBA_LOCUS9452</name>
</gene>
<reference evidence="2 3" key="1">
    <citation type="submission" date="2018-11" db="EMBL/GenBank/DDBJ databases">
        <authorList>
            <consortium name="Pathogen Informatics"/>
        </authorList>
    </citation>
    <scope>NUCLEOTIDE SEQUENCE [LARGE SCALE GENOMIC DNA]</scope>
</reference>
<accession>A0A3P7G5C2</accession>
<dbReference type="Proteomes" id="UP000270924">
    <property type="component" value="Unassembled WGS sequence"/>
</dbReference>
<evidence type="ECO:0000313" key="2">
    <source>
        <dbReference type="EMBL" id="VDM16605.1"/>
    </source>
</evidence>
<dbReference type="AlphaFoldDB" id="A0A3P7G5C2"/>
<evidence type="ECO:0000256" key="1">
    <source>
        <dbReference type="SAM" id="MobiDB-lite"/>
    </source>
</evidence>